<feature type="domain" description="RNA polymerase sigma factor 70 region 4 type 2" evidence="6">
    <location>
        <begin position="146"/>
        <end position="197"/>
    </location>
</feature>
<organism evidence="7 8">
    <name type="scientific">Snuella lapsa</name>
    <dbReference type="NCBI Taxonomy" id="870481"/>
    <lineage>
        <taxon>Bacteria</taxon>
        <taxon>Pseudomonadati</taxon>
        <taxon>Bacteroidota</taxon>
        <taxon>Flavobacteriia</taxon>
        <taxon>Flavobacteriales</taxon>
        <taxon>Flavobacteriaceae</taxon>
        <taxon>Snuella</taxon>
    </lineage>
</organism>
<keyword evidence="2" id="KW-0805">Transcription regulation</keyword>
<keyword evidence="8" id="KW-1185">Reference proteome</keyword>
<protein>
    <submittedName>
        <fullName evidence="7">RNA polymerase sigma-70 factor</fullName>
    </submittedName>
</protein>
<dbReference type="Gene3D" id="1.10.10.10">
    <property type="entry name" value="Winged helix-like DNA-binding domain superfamily/Winged helix DNA-binding domain"/>
    <property type="match status" value="1"/>
</dbReference>
<dbReference type="SUPFAM" id="SSF88659">
    <property type="entry name" value="Sigma3 and sigma4 domains of RNA polymerase sigma factors"/>
    <property type="match status" value="1"/>
</dbReference>
<dbReference type="InterPro" id="IPR036388">
    <property type="entry name" value="WH-like_DNA-bd_sf"/>
</dbReference>
<evidence type="ECO:0000256" key="3">
    <source>
        <dbReference type="ARBA" id="ARBA00023082"/>
    </source>
</evidence>
<dbReference type="InterPro" id="IPR007627">
    <property type="entry name" value="RNA_pol_sigma70_r2"/>
</dbReference>
<dbReference type="InterPro" id="IPR039425">
    <property type="entry name" value="RNA_pol_sigma-70-like"/>
</dbReference>
<dbReference type="InterPro" id="IPR013249">
    <property type="entry name" value="RNA_pol_sigma70_r4_t2"/>
</dbReference>
<evidence type="ECO:0000313" key="7">
    <source>
        <dbReference type="EMBL" id="GAA3566329.1"/>
    </source>
</evidence>
<name>A0ABP6XHQ9_9FLAO</name>
<dbReference type="EMBL" id="BAABCY010000036">
    <property type="protein sequence ID" value="GAA3566329.1"/>
    <property type="molecule type" value="Genomic_DNA"/>
</dbReference>
<keyword evidence="4" id="KW-0804">Transcription</keyword>
<accession>A0ABP6XHQ9</accession>
<dbReference type="CDD" id="cd06171">
    <property type="entry name" value="Sigma70_r4"/>
    <property type="match status" value="1"/>
</dbReference>
<dbReference type="PANTHER" id="PTHR43133:SF46">
    <property type="entry name" value="RNA POLYMERASE SIGMA-70 FACTOR ECF SUBFAMILY"/>
    <property type="match status" value="1"/>
</dbReference>
<dbReference type="Proteomes" id="UP001500954">
    <property type="component" value="Unassembled WGS sequence"/>
</dbReference>
<proteinExistence type="inferred from homology"/>
<dbReference type="NCBIfam" id="TIGR02937">
    <property type="entry name" value="sigma70-ECF"/>
    <property type="match status" value="1"/>
</dbReference>
<dbReference type="Pfam" id="PF04542">
    <property type="entry name" value="Sigma70_r2"/>
    <property type="match status" value="1"/>
</dbReference>
<comment type="caution">
    <text evidence="7">The sequence shown here is derived from an EMBL/GenBank/DDBJ whole genome shotgun (WGS) entry which is preliminary data.</text>
</comment>
<dbReference type="InterPro" id="IPR013325">
    <property type="entry name" value="RNA_pol_sigma_r2"/>
</dbReference>
<evidence type="ECO:0000259" key="6">
    <source>
        <dbReference type="Pfam" id="PF08281"/>
    </source>
</evidence>
<comment type="similarity">
    <text evidence="1">Belongs to the sigma-70 factor family. ECF subfamily.</text>
</comment>
<evidence type="ECO:0000256" key="1">
    <source>
        <dbReference type="ARBA" id="ARBA00010641"/>
    </source>
</evidence>
<evidence type="ECO:0000259" key="5">
    <source>
        <dbReference type="Pfam" id="PF04542"/>
    </source>
</evidence>
<dbReference type="InterPro" id="IPR014284">
    <property type="entry name" value="RNA_pol_sigma-70_dom"/>
</dbReference>
<dbReference type="PANTHER" id="PTHR43133">
    <property type="entry name" value="RNA POLYMERASE ECF-TYPE SIGMA FACTO"/>
    <property type="match status" value="1"/>
</dbReference>
<reference evidence="8" key="1">
    <citation type="journal article" date="2019" name="Int. J. Syst. Evol. Microbiol.">
        <title>The Global Catalogue of Microorganisms (GCM) 10K type strain sequencing project: providing services to taxonomists for standard genome sequencing and annotation.</title>
        <authorList>
            <consortium name="The Broad Institute Genomics Platform"/>
            <consortium name="The Broad Institute Genome Sequencing Center for Infectious Disease"/>
            <person name="Wu L."/>
            <person name="Ma J."/>
        </authorList>
    </citation>
    <scope>NUCLEOTIDE SEQUENCE [LARGE SCALE GENOMIC DNA]</scope>
    <source>
        <strain evidence="8">JCM 17111</strain>
    </source>
</reference>
<dbReference type="InterPro" id="IPR013324">
    <property type="entry name" value="RNA_pol_sigma_r3/r4-like"/>
</dbReference>
<evidence type="ECO:0000256" key="4">
    <source>
        <dbReference type="ARBA" id="ARBA00023163"/>
    </source>
</evidence>
<sequence length="204" mass="23839">MSRLYVYNSYKRNHPTFLFNFFKFGSEAHLYLVFMNSDTQSVCKEETYEFLFNAHAKTLHNFVYYKCGDTEQAEDIVQEAFIKLWDNCAKVIFGKAKSYLFTVARNLFYNEVAHKKIVLEHQALSVNSSTNETPEFLLEEKEFMKKLKAVIANLPEKQREVFLLSRIDKKKYSEISEIVGVSVKAVEKRMSQALVTLREQLGDI</sequence>
<keyword evidence="3" id="KW-0731">Sigma factor</keyword>
<gene>
    <name evidence="7" type="ORF">GCM10022395_15870</name>
</gene>
<dbReference type="SUPFAM" id="SSF88946">
    <property type="entry name" value="Sigma2 domain of RNA polymerase sigma factors"/>
    <property type="match status" value="1"/>
</dbReference>
<dbReference type="Gene3D" id="1.10.1740.10">
    <property type="match status" value="1"/>
</dbReference>
<evidence type="ECO:0000313" key="8">
    <source>
        <dbReference type="Proteomes" id="UP001500954"/>
    </source>
</evidence>
<dbReference type="Pfam" id="PF08281">
    <property type="entry name" value="Sigma70_r4_2"/>
    <property type="match status" value="1"/>
</dbReference>
<feature type="domain" description="RNA polymerase sigma-70 region 2" evidence="5">
    <location>
        <begin position="51"/>
        <end position="114"/>
    </location>
</feature>
<evidence type="ECO:0000256" key="2">
    <source>
        <dbReference type="ARBA" id="ARBA00023015"/>
    </source>
</evidence>